<feature type="transmembrane region" description="Helical" evidence="6">
    <location>
        <begin position="56"/>
        <end position="73"/>
    </location>
</feature>
<evidence type="ECO:0000259" key="7">
    <source>
        <dbReference type="PROSITE" id="PS50042"/>
    </source>
</evidence>
<dbReference type="InterPro" id="IPR014710">
    <property type="entry name" value="RmlC-like_jellyroll"/>
</dbReference>
<dbReference type="SUPFAM" id="SSF82689">
    <property type="entry name" value="Mechanosensitive channel protein MscS (YggB), C-terminal domain"/>
    <property type="match status" value="1"/>
</dbReference>
<dbReference type="InterPro" id="IPR045275">
    <property type="entry name" value="MscS_archaea/bacteria_type"/>
</dbReference>
<dbReference type="STRING" id="596151.DesfrDRAFT_1716"/>
<dbReference type="OrthoDB" id="9775207at2"/>
<feature type="domain" description="Cyclic nucleotide-binding" evidence="7">
    <location>
        <begin position="354"/>
        <end position="469"/>
    </location>
</feature>
<comment type="caution">
    <text evidence="8">The sequence shown here is derived from an EMBL/GenBank/DDBJ whole genome shotgun (WGS) entry which is preliminary data.</text>
</comment>
<dbReference type="Pfam" id="PF00924">
    <property type="entry name" value="MS_channel_2nd"/>
    <property type="match status" value="1"/>
</dbReference>
<keyword evidence="2" id="KW-1003">Cell membrane</keyword>
<dbReference type="PANTHER" id="PTHR30221:SF1">
    <property type="entry name" value="SMALL-CONDUCTANCE MECHANOSENSITIVE CHANNEL"/>
    <property type="match status" value="1"/>
</dbReference>
<comment type="subcellular location">
    <subcellularLocation>
        <location evidence="1">Cell membrane</location>
        <topology evidence="1">Multi-pass membrane protein</topology>
    </subcellularLocation>
</comment>
<keyword evidence="4 6" id="KW-1133">Transmembrane helix</keyword>
<dbReference type="PANTHER" id="PTHR30221">
    <property type="entry name" value="SMALL-CONDUCTANCE MECHANOSENSITIVE CHANNEL"/>
    <property type="match status" value="1"/>
</dbReference>
<evidence type="ECO:0000256" key="1">
    <source>
        <dbReference type="ARBA" id="ARBA00004651"/>
    </source>
</evidence>
<feature type="transmembrane region" description="Helical" evidence="6">
    <location>
        <begin position="85"/>
        <end position="105"/>
    </location>
</feature>
<dbReference type="InterPro" id="IPR023408">
    <property type="entry name" value="MscS_beta-dom_sf"/>
</dbReference>
<dbReference type="GO" id="GO:0005886">
    <property type="term" value="C:plasma membrane"/>
    <property type="evidence" value="ECO:0007669"/>
    <property type="project" value="UniProtKB-SubCell"/>
</dbReference>
<dbReference type="Gene3D" id="2.30.30.60">
    <property type="match status" value="1"/>
</dbReference>
<evidence type="ECO:0000256" key="3">
    <source>
        <dbReference type="ARBA" id="ARBA00022692"/>
    </source>
</evidence>
<dbReference type="AlphaFoldDB" id="E1JVR7"/>
<reference evidence="8 9" key="1">
    <citation type="submission" date="2010-08" db="EMBL/GenBank/DDBJ databases">
        <title>The draft genome of Desulfovibrio fructosovorans JJ.</title>
        <authorList>
            <consortium name="US DOE Joint Genome Institute (JGI-PGF)"/>
            <person name="Lucas S."/>
            <person name="Copeland A."/>
            <person name="Lapidus A."/>
            <person name="Cheng J.-F."/>
            <person name="Bruce D."/>
            <person name="Goodwin L."/>
            <person name="Pitluck S."/>
            <person name="Land M.L."/>
            <person name="Hauser L."/>
            <person name="Chang Y.-J."/>
            <person name="Jeffries C."/>
            <person name="Wall J.D."/>
            <person name="Stahl D.A."/>
            <person name="Arkin A.P."/>
            <person name="Dehal P."/>
            <person name="Stolyar S.M."/>
            <person name="Hazen T.C."/>
            <person name="Woyke T.J."/>
        </authorList>
    </citation>
    <scope>NUCLEOTIDE SEQUENCE [LARGE SCALE GENOMIC DNA]</scope>
    <source>
        <strain evidence="8 9">JJ</strain>
    </source>
</reference>
<dbReference type="InterPro" id="IPR018490">
    <property type="entry name" value="cNMP-bd_dom_sf"/>
</dbReference>
<dbReference type="SUPFAM" id="SSF50182">
    <property type="entry name" value="Sm-like ribonucleoproteins"/>
    <property type="match status" value="1"/>
</dbReference>
<dbReference type="Gene3D" id="3.30.70.100">
    <property type="match status" value="1"/>
</dbReference>
<evidence type="ECO:0000256" key="4">
    <source>
        <dbReference type="ARBA" id="ARBA00022989"/>
    </source>
</evidence>
<dbReference type="Gene3D" id="2.60.120.10">
    <property type="entry name" value="Jelly Rolls"/>
    <property type="match status" value="1"/>
</dbReference>
<dbReference type="PROSITE" id="PS50042">
    <property type="entry name" value="CNMP_BINDING_3"/>
    <property type="match status" value="1"/>
</dbReference>
<accession>E1JVR7</accession>
<evidence type="ECO:0000313" key="9">
    <source>
        <dbReference type="Proteomes" id="UP000006250"/>
    </source>
</evidence>
<sequence length="497" mass="53847">MPASAVSLPASLPELGRVTIGVGWRLGAAVAVFLLVTALLRWLWRRGVISRPLGGLVKWLCGLALLWGLSWLLPPNAADSGETAMTLAALAMLWLAGCNGVDFVYAQLAPARGSGRPGRHILQDLLKFCILAVLVGWGLRQLLDIQLGSLLTSSAILTAVVGLSMQDTIGSLFSGLLLQMEKPFVEGDWIKAGDIEGRVTEVTWRYTKVVTLEANEVLLPNNAVAKDRLVNYSRPEKYLRQILHVPAPLDAPPVKVKSAIQTALSRAEGVVANPSPVARLYSIESDRLVYSAIYYIRAFNGRLAAADAVLSTVWYEFLERGIEIPAPARRVIMDAPAPDRGRPEGLAALSEVELLAGLTDAEMEMLARVSVIRQFVPGQTIVARGEQGTTMCFILSGLVAVVIDGKEVARLAAGQIFGEMALLTGEPRQADVRAVEATRGLEVDREGFRMVLSRHPEIIDRVREIFTARAAANRSARAPGTPDEATTLFARFCKLFL</sequence>
<dbReference type="InterPro" id="IPR006685">
    <property type="entry name" value="MscS_channel_2nd"/>
</dbReference>
<organism evidence="8 9">
    <name type="scientific">Solidesulfovibrio fructosivorans JJ]</name>
    <dbReference type="NCBI Taxonomy" id="596151"/>
    <lineage>
        <taxon>Bacteria</taxon>
        <taxon>Pseudomonadati</taxon>
        <taxon>Thermodesulfobacteriota</taxon>
        <taxon>Desulfovibrionia</taxon>
        <taxon>Desulfovibrionales</taxon>
        <taxon>Desulfovibrionaceae</taxon>
        <taxon>Solidesulfovibrio</taxon>
    </lineage>
</organism>
<feature type="transmembrane region" description="Helical" evidence="6">
    <location>
        <begin position="22"/>
        <end position="44"/>
    </location>
</feature>
<gene>
    <name evidence="8" type="ORF">DesfrDRAFT_1716</name>
</gene>
<dbReference type="InterPro" id="IPR018488">
    <property type="entry name" value="cNMP-bd_CS"/>
</dbReference>
<keyword evidence="5 6" id="KW-0472">Membrane</keyword>
<dbReference type="SUPFAM" id="SSF51206">
    <property type="entry name" value="cAMP-binding domain-like"/>
    <property type="match status" value="1"/>
</dbReference>
<evidence type="ECO:0000256" key="6">
    <source>
        <dbReference type="SAM" id="Phobius"/>
    </source>
</evidence>
<protein>
    <submittedName>
        <fullName evidence="8">MscS Mechanosensitive ion channel</fullName>
    </submittedName>
</protein>
<feature type="transmembrane region" description="Helical" evidence="6">
    <location>
        <begin position="155"/>
        <end position="178"/>
    </location>
</feature>
<proteinExistence type="predicted"/>
<dbReference type="Proteomes" id="UP000006250">
    <property type="component" value="Unassembled WGS sequence"/>
</dbReference>
<evidence type="ECO:0000256" key="2">
    <source>
        <dbReference type="ARBA" id="ARBA00022475"/>
    </source>
</evidence>
<dbReference type="InterPro" id="IPR000595">
    <property type="entry name" value="cNMP-bd_dom"/>
</dbReference>
<dbReference type="InterPro" id="IPR010920">
    <property type="entry name" value="LSM_dom_sf"/>
</dbReference>
<dbReference type="CDD" id="cd00038">
    <property type="entry name" value="CAP_ED"/>
    <property type="match status" value="1"/>
</dbReference>
<keyword evidence="3 6" id="KW-0812">Transmembrane</keyword>
<dbReference type="Pfam" id="PF00027">
    <property type="entry name" value="cNMP_binding"/>
    <property type="match status" value="1"/>
</dbReference>
<dbReference type="eggNOG" id="COG0664">
    <property type="taxonomic scope" value="Bacteria"/>
</dbReference>
<keyword evidence="9" id="KW-1185">Reference proteome</keyword>
<dbReference type="RefSeq" id="WP_005992972.1">
    <property type="nucleotide sequence ID" value="NZ_AECZ01000009.1"/>
</dbReference>
<dbReference type="GO" id="GO:0008381">
    <property type="term" value="F:mechanosensitive monoatomic ion channel activity"/>
    <property type="evidence" value="ECO:0007669"/>
    <property type="project" value="InterPro"/>
</dbReference>
<evidence type="ECO:0000313" key="8">
    <source>
        <dbReference type="EMBL" id="EFL51555.1"/>
    </source>
</evidence>
<evidence type="ECO:0000256" key="5">
    <source>
        <dbReference type="ARBA" id="ARBA00023136"/>
    </source>
</evidence>
<dbReference type="InterPro" id="IPR011066">
    <property type="entry name" value="MscS_channel_C_sf"/>
</dbReference>
<dbReference type="SMART" id="SM00100">
    <property type="entry name" value="cNMP"/>
    <property type="match status" value="1"/>
</dbReference>
<dbReference type="EMBL" id="AECZ01000009">
    <property type="protein sequence ID" value="EFL51555.1"/>
    <property type="molecule type" value="Genomic_DNA"/>
</dbReference>
<dbReference type="Gene3D" id="1.10.287.1260">
    <property type="match status" value="1"/>
</dbReference>
<dbReference type="eggNOG" id="COG0668">
    <property type="taxonomic scope" value="Bacteria"/>
</dbReference>
<name>E1JVR7_SOLFR</name>
<dbReference type="PROSITE" id="PS00889">
    <property type="entry name" value="CNMP_BINDING_2"/>
    <property type="match status" value="1"/>
</dbReference>